<evidence type="ECO:0000313" key="30">
    <source>
        <dbReference type="Proteomes" id="UP000695007"/>
    </source>
</evidence>
<keyword evidence="5" id="KW-0808">Transferase</keyword>
<keyword evidence="6 26" id="KW-0812">Transmembrane</keyword>
<dbReference type="InterPro" id="IPR008266">
    <property type="entry name" value="Tyr_kinase_AS"/>
</dbReference>
<evidence type="ECO:0000259" key="29">
    <source>
        <dbReference type="PROSITE" id="PS50835"/>
    </source>
</evidence>
<reference evidence="31" key="1">
    <citation type="submission" date="2025-08" db="UniProtKB">
        <authorList>
            <consortium name="RefSeq"/>
        </authorList>
    </citation>
    <scope>IDENTIFICATION</scope>
</reference>
<dbReference type="SMART" id="SM00408">
    <property type="entry name" value="IGc2"/>
    <property type="match status" value="3"/>
</dbReference>
<feature type="region of interest" description="Disordered" evidence="25">
    <location>
        <begin position="1209"/>
        <end position="1282"/>
    </location>
</feature>
<feature type="transmembrane region" description="Helical" evidence="26">
    <location>
        <begin position="732"/>
        <end position="754"/>
    </location>
</feature>
<feature type="domain" description="Ig-like" evidence="29">
    <location>
        <begin position="631"/>
        <end position="731"/>
    </location>
</feature>
<comment type="catalytic activity">
    <reaction evidence="19">
        <text>L-tyrosyl-[protein] + ATP = O-phospho-L-tyrosyl-[protein] + ADP + H(+)</text>
        <dbReference type="Rhea" id="RHEA:10596"/>
        <dbReference type="Rhea" id="RHEA-COMP:10136"/>
        <dbReference type="Rhea" id="RHEA-COMP:20101"/>
        <dbReference type="ChEBI" id="CHEBI:15378"/>
        <dbReference type="ChEBI" id="CHEBI:30616"/>
        <dbReference type="ChEBI" id="CHEBI:46858"/>
        <dbReference type="ChEBI" id="CHEBI:61978"/>
        <dbReference type="ChEBI" id="CHEBI:456216"/>
        <dbReference type="EC" id="2.7.10.1"/>
    </reaction>
</comment>
<evidence type="ECO:0000256" key="5">
    <source>
        <dbReference type="ARBA" id="ARBA00022679"/>
    </source>
</evidence>
<feature type="site" description="Important for interaction with phosphotyrosine-binding proteins" evidence="23">
    <location>
        <position position="1182"/>
    </location>
</feature>
<evidence type="ECO:0000256" key="25">
    <source>
        <dbReference type="SAM" id="MobiDB-lite"/>
    </source>
</evidence>
<evidence type="ECO:0000256" key="12">
    <source>
        <dbReference type="ARBA" id="ARBA00022989"/>
    </source>
</evidence>
<comment type="subcellular location">
    <subcellularLocation>
        <location evidence="1">Cell membrane</location>
        <topology evidence="1">Single-pass type I membrane protein</topology>
    </subcellularLocation>
</comment>
<evidence type="ECO:0000256" key="6">
    <source>
        <dbReference type="ARBA" id="ARBA00022692"/>
    </source>
</evidence>
<dbReference type="GO" id="GO:0004714">
    <property type="term" value="F:transmembrane receptor protein tyrosine kinase activity"/>
    <property type="evidence" value="ECO:0007669"/>
    <property type="project" value="UniProtKB-EC"/>
</dbReference>
<feature type="domain" description="Ig-like" evidence="29">
    <location>
        <begin position="225"/>
        <end position="316"/>
    </location>
</feature>
<dbReference type="Pfam" id="PF07679">
    <property type="entry name" value="I-set"/>
    <property type="match status" value="3"/>
</dbReference>
<dbReference type="InterPro" id="IPR000719">
    <property type="entry name" value="Prot_kinase_dom"/>
</dbReference>
<evidence type="ECO:0000256" key="27">
    <source>
        <dbReference type="SAM" id="SignalP"/>
    </source>
</evidence>
<keyword evidence="7 27" id="KW-0732">Signal</keyword>
<keyword evidence="11 21" id="KW-0067">ATP-binding</keyword>
<feature type="domain" description="Ig-like" evidence="29">
    <location>
        <begin position="530"/>
        <end position="609"/>
    </location>
</feature>
<keyword evidence="16 31" id="KW-0675">Receptor</keyword>
<evidence type="ECO:0000256" key="18">
    <source>
        <dbReference type="ARBA" id="ARBA00023319"/>
    </source>
</evidence>
<dbReference type="InterPro" id="IPR036179">
    <property type="entry name" value="Ig-like_dom_sf"/>
</dbReference>
<evidence type="ECO:0000256" key="17">
    <source>
        <dbReference type="ARBA" id="ARBA00023180"/>
    </source>
</evidence>
<accession>A0AAJ6YM96</accession>
<dbReference type="FunFam" id="1.10.510.10:FF:000373">
    <property type="entry name" value="Receptor protein-tyrosine kinase"/>
    <property type="match status" value="1"/>
</dbReference>
<evidence type="ECO:0000256" key="26">
    <source>
        <dbReference type="SAM" id="Phobius"/>
    </source>
</evidence>
<dbReference type="CTD" id="5817"/>
<evidence type="ECO:0000256" key="1">
    <source>
        <dbReference type="ARBA" id="ARBA00004251"/>
    </source>
</evidence>
<keyword evidence="8" id="KW-0677">Repeat</keyword>
<keyword evidence="17" id="KW-0325">Glycoprotein</keyword>
<evidence type="ECO:0000256" key="23">
    <source>
        <dbReference type="PIRSR" id="PIRSR000615-4"/>
    </source>
</evidence>
<evidence type="ECO:0000256" key="9">
    <source>
        <dbReference type="ARBA" id="ARBA00022741"/>
    </source>
</evidence>
<keyword evidence="15" id="KW-1015">Disulfide bond</keyword>
<dbReference type="RefSeq" id="XP_011500666.1">
    <property type="nucleotide sequence ID" value="XM_011502364.1"/>
</dbReference>
<dbReference type="Gene3D" id="2.60.40.10">
    <property type="entry name" value="Immunoglobulins"/>
    <property type="match status" value="6"/>
</dbReference>
<dbReference type="InterPro" id="IPR013098">
    <property type="entry name" value="Ig_I-set"/>
</dbReference>
<keyword evidence="18" id="KW-0393">Immunoglobulin domain</keyword>
<dbReference type="Pfam" id="PF07714">
    <property type="entry name" value="PK_Tyr_Ser-Thr"/>
    <property type="match status" value="1"/>
</dbReference>
<evidence type="ECO:0000256" key="20">
    <source>
        <dbReference type="PIRSR" id="PIRSR000615-1"/>
    </source>
</evidence>
<dbReference type="PROSITE" id="PS00240">
    <property type="entry name" value="RECEPTOR_TYR_KIN_III"/>
    <property type="match status" value="1"/>
</dbReference>
<dbReference type="PROSITE" id="PS50011">
    <property type="entry name" value="PROTEIN_KINASE_DOM"/>
    <property type="match status" value="1"/>
</dbReference>
<dbReference type="InterPro" id="IPR050122">
    <property type="entry name" value="RTK"/>
</dbReference>
<feature type="binding site" evidence="22">
    <location>
        <position position="1044"/>
    </location>
    <ligand>
        <name>Mg(2+)</name>
        <dbReference type="ChEBI" id="CHEBI:18420"/>
    </ligand>
</feature>
<dbReference type="InterPro" id="IPR011009">
    <property type="entry name" value="Kinase-like_dom_sf"/>
</dbReference>
<evidence type="ECO:0000256" key="21">
    <source>
        <dbReference type="PIRSR" id="PIRSR000615-2"/>
    </source>
</evidence>
<protein>
    <recommendedName>
        <fullName evidence="2">receptor protein-tyrosine kinase</fullName>
        <ecNumber evidence="2">2.7.10.1</ecNumber>
    </recommendedName>
</protein>
<feature type="domain" description="Protein kinase" evidence="28">
    <location>
        <begin position="808"/>
        <end position="1174"/>
    </location>
</feature>
<dbReference type="InterPro" id="IPR003599">
    <property type="entry name" value="Ig_sub"/>
</dbReference>
<dbReference type="PROSITE" id="PS00107">
    <property type="entry name" value="PROTEIN_KINASE_ATP"/>
    <property type="match status" value="1"/>
</dbReference>
<evidence type="ECO:0000256" key="2">
    <source>
        <dbReference type="ARBA" id="ARBA00011902"/>
    </source>
</evidence>
<organism evidence="30 31">
    <name type="scientific">Ceratosolen solmsi marchali</name>
    <dbReference type="NCBI Taxonomy" id="326594"/>
    <lineage>
        <taxon>Eukaryota</taxon>
        <taxon>Metazoa</taxon>
        <taxon>Ecdysozoa</taxon>
        <taxon>Arthropoda</taxon>
        <taxon>Hexapoda</taxon>
        <taxon>Insecta</taxon>
        <taxon>Pterygota</taxon>
        <taxon>Neoptera</taxon>
        <taxon>Endopterygota</taxon>
        <taxon>Hymenoptera</taxon>
        <taxon>Apocrita</taxon>
        <taxon>Proctotrupomorpha</taxon>
        <taxon>Chalcidoidea</taxon>
        <taxon>Agaonidae</taxon>
        <taxon>Agaoninae</taxon>
        <taxon>Ceratosolen</taxon>
    </lineage>
</organism>
<feature type="binding site" evidence="21 24">
    <location>
        <position position="842"/>
    </location>
    <ligand>
        <name>ATP</name>
        <dbReference type="ChEBI" id="CHEBI:30616"/>
    </ligand>
</feature>
<evidence type="ECO:0000259" key="28">
    <source>
        <dbReference type="PROSITE" id="PS50011"/>
    </source>
</evidence>
<keyword evidence="14" id="KW-0829">Tyrosine-protein kinase</keyword>
<name>A0AAJ6YM96_9HYME</name>
<keyword evidence="3" id="KW-1003">Cell membrane</keyword>
<dbReference type="Gene3D" id="3.30.200.20">
    <property type="entry name" value="Phosphorylase Kinase, domain 1"/>
    <property type="match status" value="1"/>
</dbReference>
<dbReference type="PANTHER" id="PTHR24416">
    <property type="entry name" value="TYROSINE-PROTEIN KINASE RECEPTOR"/>
    <property type="match status" value="1"/>
</dbReference>
<proteinExistence type="predicted"/>
<feature type="compositionally biased region" description="Polar residues" evidence="25">
    <location>
        <begin position="1209"/>
        <end position="1241"/>
    </location>
</feature>
<keyword evidence="30" id="KW-1185">Reference proteome</keyword>
<dbReference type="GO" id="GO:0005886">
    <property type="term" value="C:plasma membrane"/>
    <property type="evidence" value="ECO:0007669"/>
    <property type="project" value="UniProtKB-SubCell"/>
</dbReference>
<evidence type="ECO:0000313" key="31">
    <source>
        <dbReference type="RefSeq" id="XP_011500666.1"/>
    </source>
</evidence>
<evidence type="ECO:0000256" key="11">
    <source>
        <dbReference type="ARBA" id="ARBA00022840"/>
    </source>
</evidence>
<dbReference type="GO" id="GO:0043235">
    <property type="term" value="C:receptor complex"/>
    <property type="evidence" value="ECO:0007669"/>
    <property type="project" value="TreeGrafter"/>
</dbReference>
<evidence type="ECO:0000256" key="19">
    <source>
        <dbReference type="ARBA" id="ARBA00051243"/>
    </source>
</evidence>
<dbReference type="GO" id="GO:0005524">
    <property type="term" value="F:ATP binding"/>
    <property type="evidence" value="ECO:0007669"/>
    <property type="project" value="UniProtKB-UniRule"/>
</dbReference>
<feature type="binding site" evidence="21">
    <location>
        <begin position="815"/>
        <end position="822"/>
    </location>
    <ligand>
        <name>ATP</name>
        <dbReference type="ChEBI" id="CHEBI:30616"/>
    </ligand>
</feature>
<dbReference type="InterPro" id="IPR001245">
    <property type="entry name" value="Ser-Thr/Tyr_kinase_cat_dom"/>
</dbReference>
<dbReference type="GeneID" id="105364449"/>
<evidence type="ECO:0000256" key="10">
    <source>
        <dbReference type="ARBA" id="ARBA00022777"/>
    </source>
</evidence>
<evidence type="ECO:0000256" key="24">
    <source>
        <dbReference type="PROSITE-ProRule" id="PRU10141"/>
    </source>
</evidence>
<dbReference type="InterPro" id="IPR003598">
    <property type="entry name" value="Ig_sub2"/>
</dbReference>
<evidence type="ECO:0000256" key="7">
    <source>
        <dbReference type="ARBA" id="ARBA00022729"/>
    </source>
</evidence>
<dbReference type="SUPFAM" id="SSF48726">
    <property type="entry name" value="Immunoglobulin"/>
    <property type="match status" value="6"/>
</dbReference>
<keyword evidence="4" id="KW-0597">Phosphoprotein</keyword>
<feature type="binding site" evidence="21">
    <location>
        <position position="1043"/>
    </location>
    <ligand>
        <name>ATP</name>
        <dbReference type="ChEBI" id="CHEBI:30616"/>
    </ligand>
</feature>
<evidence type="ECO:0000256" key="14">
    <source>
        <dbReference type="ARBA" id="ARBA00023137"/>
    </source>
</evidence>
<feature type="domain" description="Ig-like" evidence="29">
    <location>
        <begin position="425"/>
        <end position="524"/>
    </location>
</feature>
<dbReference type="KEGG" id="csol:105364449"/>
<dbReference type="PIRSF" id="PIRSF000615">
    <property type="entry name" value="TyrPK_CSF1-R"/>
    <property type="match status" value="1"/>
</dbReference>
<feature type="active site" description="Proton acceptor" evidence="20">
    <location>
        <position position="1039"/>
    </location>
</feature>
<keyword evidence="22" id="KW-0460">Magnesium</keyword>
<dbReference type="FunFam" id="2.60.40.10:FF:000016">
    <property type="entry name" value="Fibroblast growth factor receptor"/>
    <property type="match status" value="1"/>
</dbReference>
<gene>
    <name evidence="31" type="primary">LOC105364449</name>
</gene>
<dbReference type="SUPFAM" id="SSF56112">
    <property type="entry name" value="Protein kinase-like (PK-like)"/>
    <property type="match status" value="1"/>
</dbReference>
<evidence type="ECO:0000256" key="4">
    <source>
        <dbReference type="ARBA" id="ARBA00022553"/>
    </source>
</evidence>
<dbReference type="InterPro" id="IPR001824">
    <property type="entry name" value="Tyr_kinase_rcpt_3_CS"/>
</dbReference>
<evidence type="ECO:0000256" key="15">
    <source>
        <dbReference type="ARBA" id="ARBA00023157"/>
    </source>
</evidence>
<dbReference type="PANTHER" id="PTHR24416:SF600">
    <property type="entry name" value="PDGF- AND VEGF-RECEPTOR RELATED, ISOFORM J"/>
    <property type="match status" value="1"/>
</dbReference>
<keyword evidence="12 26" id="KW-1133">Transmembrane helix</keyword>
<evidence type="ECO:0000256" key="16">
    <source>
        <dbReference type="ARBA" id="ARBA00023170"/>
    </source>
</evidence>
<keyword evidence="9 21" id="KW-0547">Nucleotide-binding</keyword>
<keyword evidence="10" id="KW-0418">Kinase</keyword>
<dbReference type="InterPro" id="IPR017441">
    <property type="entry name" value="Protein_kinase_ATP_BS"/>
</dbReference>
<dbReference type="FunFam" id="3.30.200.20:FF:000384">
    <property type="entry name" value="Receptor protein-tyrosine kinase"/>
    <property type="match status" value="1"/>
</dbReference>
<dbReference type="PROSITE" id="PS00109">
    <property type="entry name" value="PROTEIN_KINASE_TYR"/>
    <property type="match status" value="1"/>
</dbReference>
<sequence>MPSLSLVALLILGLATAGCQGYKPLIHPDVPQLIINEGEELKITCTSIDDINIFYPEDDEIANISTSEHEISPEDQIGNSVKLKFRRRKTVFGDTGWYGCANTKAHITNKDYNDPNASWIYVYIKSNESAFVQAGEMHFIVGVVGDTITLPCRPTSPELHVDLLLNDKIVEIDENLSFDPKVGFTMRNLSTKDTGYFICQIEQDEYSAQILFFVKLIQKATLKSPVILQDGLQHVTKGSSLHVKCTVNIGTDNNYIFYWTTPRNSTSRKILPPVRKLIEANTLLVTSELVEDDVTYDDEGEYVCQVKSLTDVKNTSIYIHIYDPSVKYINLTSHDDNRHYVINAFKPVIFSAYVNGYPTPTLTWLNPQGDVIDTSNRITIESTNSSITLKIKSVQIEDMGTYILQAVNDAKIEHLNFTLEVLAKPWAMLGPVKSYYGLNERAIFFCKIVGNPISNISWFYSKCPNLPFIGDCQTVELKDFIMLDQTSMSVESNVEITIEMSGRINCTACNKFGCDSVEQDILVSDGVTDAAFGIIEPDEKLTVGDDVVIVCAASVYNFSNVEWLNKHQEPLQNSERMQVTFEETDFTHRTILTIKNLQKSDETEYYCKALTPDNLPDRIRFEFIINDPETPYFTNVNMNGTEVIISARESHNTINLICHAQGMPKPTITWYKNDKLLEENEQQFIFTSDNQELMIKYLMEKDSGKYTCVVKNRYGEIQQFQKFLVKGAEVSMIWIITIVVLVIILITLLIYFCIKIRREKKMRKQLIEAGLMHFEEGALDCINPELTVDDQAELLPYDRKWEFPREKLKLGKQLGSGAFGVVMKAEARGIRADESLTTVAVKMVRRNEEPAYIRALASELKIMVHLGKHLNVVNLLGACTNNIAKRELLVIVEYCRYGNLHNYLLRHREDFINQIDPYTGKIDPSIGKELLLRSTSIGSHNRVKYAALSFSRSLSVTSGNSASGTETVIYCTDTQDITGLPDTECINSNGSQPGWRSNYRGDYKDRNLKPTCTQDLLSWAFQVARGMEYLCQRKVLHGDLAARNILLAENNVVKICDFGLAKTMYKDDNYKKKGNGPVPIKWMAIESIRDRVFSTQSDIWSFGIVLWEFFTLAETPYPGMQAEKQYQKLIEGYRMEQPKYATKDIYNIMLQCWKAKPTLRPLFTELVESIGELLEEGVKMHYVELNAPYIDMNTIGQEGKSDYLTMMSSPDHSTLASSQHEYVNNPTLPTDSAYLSMNSGSPLDESGIFSPRPNSLQGNSRFEFPSSPSPSLANAAHSDGEDAPMLKKTKEESDQDDDNYLKPIDVHKKREEFVRKRETEKKKEKERSCKTLTDRDSGYCNTPKGLELVDIRVAASENKDPNWTDVVDVDESSMIIRTQDNYVNIPKQKPDLRKDGPDSFMNPSYIFVKATKSDQEIL</sequence>
<keyword evidence="22" id="KW-0479">Metal-binding</keyword>
<dbReference type="PROSITE" id="PS50835">
    <property type="entry name" value="IG_LIKE"/>
    <property type="match status" value="4"/>
</dbReference>
<feature type="chain" id="PRO_5042508745" description="receptor protein-tyrosine kinase" evidence="27">
    <location>
        <begin position="22"/>
        <end position="1418"/>
    </location>
</feature>
<dbReference type="Proteomes" id="UP000695007">
    <property type="component" value="Unplaced"/>
</dbReference>
<dbReference type="EC" id="2.7.10.1" evidence="2"/>
<evidence type="ECO:0000256" key="3">
    <source>
        <dbReference type="ARBA" id="ARBA00022475"/>
    </source>
</evidence>
<feature type="binding site" evidence="22">
    <location>
        <position position="1057"/>
    </location>
    <ligand>
        <name>Mg(2+)</name>
        <dbReference type="ChEBI" id="CHEBI:18420"/>
    </ligand>
</feature>
<feature type="signal peptide" evidence="27">
    <location>
        <begin position="1"/>
        <end position="21"/>
    </location>
</feature>
<dbReference type="GO" id="GO:0007169">
    <property type="term" value="P:cell surface receptor protein tyrosine kinase signaling pathway"/>
    <property type="evidence" value="ECO:0007669"/>
    <property type="project" value="InterPro"/>
</dbReference>
<evidence type="ECO:0000256" key="22">
    <source>
        <dbReference type="PIRSR" id="PIRSR000615-3"/>
    </source>
</evidence>
<keyword evidence="13 26" id="KW-0472">Membrane</keyword>
<dbReference type="InterPro" id="IPR007110">
    <property type="entry name" value="Ig-like_dom"/>
</dbReference>
<evidence type="ECO:0000256" key="13">
    <source>
        <dbReference type="ARBA" id="ARBA00023136"/>
    </source>
</evidence>
<dbReference type="Gene3D" id="1.10.510.10">
    <property type="entry name" value="Transferase(Phosphotransferase) domain 1"/>
    <property type="match status" value="1"/>
</dbReference>
<dbReference type="SMART" id="SM00409">
    <property type="entry name" value="IG"/>
    <property type="match status" value="5"/>
</dbReference>
<dbReference type="GO" id="GO:0046872">
    <property type="term" value="F:metal ion binding"/>
    <property type="evidence" value="ECO:0007669"/>
    <property type="project" value="UniProtKB-KW"/>
</dbReference>
<dbReference type="InterPro" id="IPR013783">
    <property type="entry name" value="Ig-like_fold"/>
</dbReference>
<evidence type="ECO:0000256" key="8">
    <source>
        <dbReference type="ARBA" id="ARBA00022737"/>
    </source>
</evidence>